<reference evidence="3 4" key="1">
    <citation type="submission" date="2019-10" db="EMBL/GenBank/DDBJ databases">
        <authorList>
            <person name="Karimi E."/>
        </authorList>
    </citation>
    <scope>NUCLEOTIDE SEQUENCE [LARGE SCALE GENOMIC DNA]</scope>
    <source>
        <strain evidence="3">Exiguobacterium sp. 9Y</strain>
    </source>
</reference>
<evidence type="ECO:0000259" key="2">
    <source>
        <dbReference type="Pfam" id="PF02481"/>
    </source>
</evidence>
<dbReference type="InterPro" id="IPR003488">
    <property type="entry name" value="DprA"/>
</dbReference>
<dbReference type="RefSeq" id="WP_029330841.1">
    <property type="nucleotide sequence ID" value="NZ_LR732312.1"/>
</dbReference>
<protein>
    <submittedName>
        <fullName evidence="3">DNA-protecting protein DprA</fullName>
    </submittedName>
</protein>
<proteinExistence type="inferred from homology"/>
<evidence type="ECO:0000313" key="3">
    <source>
        <dbReference type="EMBL" id="VWX37409.1"/>
    </source>
</evidence>
<dbReference type="GO" id="GO:0009294">
    <property type="term" value="P:DNA-mediated transformation"/>
    <property type="evidence" value="ECO:0007669"/>
    <property type="project" value="InterPro"/>
</dbReference>
<dbReference type="EMBL" id="CABWKQ010000024">
    <property type="protein sequence ID" value="VWX37409.1"/>
    <property type="molecule type" value="Genomic_DNA"/>
</dbReference>
<keyword evidence="4" id="KW-1185">Reference proteome</keyword>
<sequence>MEREWYVRFAACRVPYPIVALVEQYGILSVADLPTNAESKKRYQAALSLEHLPSQLLVPTDPEFPQQLLHIPRPIYGLYYVGDPSLLRHPLISIIGSRTPSPSHKERLSFLRPFFNSPFVTVSGGAYGIDSLVHRLSLKYDQPTIAVMATGLDSLYPKQNASLFDRIAQAGLLLSEYPPETPIQKFQFLERNRIIAGLSSALVIVEAALKSGTMNTAGHALDQGKDVYCLPGCPTEKMFCGTNQLIAEGAIPLLNPEEVSKSILMDVDKWESRLL</sequence>
<dbReference type="SUPFAM" id="SSF102405">
    <property type="entry name" value="MCP/YpsA-like"/>
    <property type="match status" value="1"/>
</dbReference>
<gene>
    <name evidence="3" type="primary">dprA</name>
    <name evidence="3" type="ORF">EXIGUO9Y_300017</name>
</gene>
<evidence type="ECO:0000256" key="1">
    <source>
        <dbReference type="ARBA" id="ARBA00006525"/>
    </source>
</evidence>
<dbReference type="PANTHER" id="PTHR43022">
    <property type="entry name" value="PROTEIN SMF"/>
    <property type="match status" value="1"/>
</dbReference>
<dbReference type="NCBIfam" id="TIGR00732">
    <property type="entry name" value="dprA"/>
    <property type="match status" value="1"/>
</dbReference>
<organism evidence="3 4">
    <name type="scientific">Exiguobacterium oxidotolerans</name>
    <dbReference type="NCBI Taxonomy" id="223958"/>
    <lineage>
        <taxon>Bacteria</taxon>
        <taxon>Bacillati</taxon>
        <taxon>Bacillota</taxon>
        <taxon>Bacilli</taxon>
        <taxon>Bacillales</taxon>
        <taxon>Bacillales Family XII. Incertae Sedis</taxon>
        <taxon>Exiguobacterium</taxon>
    </lineage>
</organism>
<dbReference type="AlphaFoldDB" id="A0A653IF66"/>
<comment type="similarity">
    <text evidence="1">Belongs to the DprA/Smf family.</text>
</comment>
<name>A0A653IF66_9BACL</name>
<dbReference type="PANTHER" id="PTHR43022:SF1">
    <property type="entry name" value="PROTEIN SMF"/>
    <property type="match status" value="1"/>
</dbReference>
<dbReference type="Proteomes" id="UP000439752">
    <property type="component" value="Unassembled WGS sequence"/>
</dbReference>
<dbReference type="InterPro" id="IPR057666">
    <property type="entry name" value="DrpA_SLOG"/>
</dbReference>
<dbReference type="Pfam" id="PF02481">
    <property type="entry name" value="DNA_processg_A"/>
    <property type="match status" value="1"/>
</dbReference>
<evidence type="ECO:0000313" key="4">
    <source>
        <dbReference type="Proteomes" id="UP000439752"/>
    </source>
</evidence>
<accession>A0A653IF66</accession>
<feature type="domain" description="Smf/DprA SLOG" evidence="2">
    <location>
        <begin position="56"/>
        <end position="261"/>
    </location>
</feature>
<dbReference type="Gene3D" id="3.40.50.450">
    <property type="match status" value="1"/>
</dbReference>